<evidence type="ECO:0000259" key="6">
    <source>
        <dbReference type="PROSITE" id="PS50102"/>
    </source>
</evidence>
<reference evidence="7 8" key="1">
    <citation type="submission" date="2013-07" db="EMBL/GenBank/DDBJ databases">
        <title>The Genome Sequence of Cryptococcus heveanensis BCC8398.</title>
        <authorList>
            <consortium name="The Broad Institute Genome Sequencing Platform"/>
            <person name="Cuomo C."/>
            <person name="Litvintseva A."/>
            <person name="Chen Y."/>
            <person name="Heitman J."/>
            <person name="Sun S."/>
            <person name="Springer D."/>
            <person name="Dromer F."/>
            <person name="Young S.K."/>
            <person name="Zeng Q."/>
            <person name="Gargeya S."/>
            <person name="Fitzgerald M."/>
            <person name="Abouelleil A."/>
            <person name="Alvarado L."/>
            <person name="Berlin A.M."/>
            <person name="Chapman S.B."/>
            <person name="Dewar J."/>
            <person name="Goldberg J."/>
            <person name="Griggs A."/>
            <person name="Gujja S."/>
            <person name="Hansen M."/>
            <person name="Howarth C."/>
            <person name="Imamovic A."/>
            <person name="Larimer J."/>
            <person name="McCowan C."/>
            <person name="Murphy C."/>
            <person name="Pearson M."/>
            <person name="Priest M."/>
            <person name="Roberts A."/>
            <person name="Saif S."/>
            <person name="Shea T."/>
            <person name="Sykes S."/>
            <person name="Wortman J."/>
            <person name="Nusbaum C."/>
            <person name="Birren B."/>
        </authorList>
    </citation>
    <scope>NUCLEOTIDE SEQUENCE [LARGE SCALE GENOMIC DNA]</scope>
    <source>
        <strain evidence="7 8">BCC8398</strain>
    </source>
</reference>
<dbReference type="InterPro" id="IPR000504">
    <property type="entry name" value="RRM_dom"/>
</dbReference>
<dbReference type="InterPro" id="IPR012677">
    <property type="entry name" value="Nucleotide-bd_a/b_plait_sf"/>
</dbReference>
<dbReference type="SUPFAM" id="SSF54928">
    <property type="entry name" value="RNA-binding domain, RBD"/>
    <property type="match status" value="1"/>
</dbReference>
<dbReference type="GO" id="GO:0005730">
    <property type="term" value="C:nucleolus"/>
    <property type="evidence" value="ECO:0007669"/>
    <property type="project" value="UniProtKB-SubCell"/>
</dbReference>
<dbReference type="EMBL" id="KI669496">
    <property type="protein sequence ID" value="OCF36315.1"/>
    <property type="molecule type" value="Genomic_DNA"/>
</dbReference>
<dbReference type="Gene3D" id="3.30.70.330">
    <property type="match status" value="1"/>
</dbReference>
<name>A0A1B9GZ82_9TREE</name>
<comment type="subcellular location">
    <subcellularLocation>
        <location evidence="1">Nucleus</location>
        <location evidence="1">Nucleolus</location>
    </subcellularLocation>
</comment>
<feature type="compositionally biased region" description="Acidic residues" evidence="5">
    <location>
        <begin position="624"/>
        <end position="657"/>
    </location>
</feature>
<dbReference type="Proteomes" id="UP000092666">
    <property type="component" value="Unassembled WGS sequence"/>
</dbReference>
<organism evidence="7 8">
    <name type="scientific">Kwoniella heveanensis BCC8398</name>
    <dbReference type="NCBI Taxonomy" id="1296120"/>
    <lineage>
        <taxon>Eukaryota</taxon>
        <taxon>Fungi</taxon>
        <taxon>Dikarya</taxon>
        <taxon>Basidiomycota</taxon>
        <taxon>Agaricomycotina</taxon>
        <taxon>Tremellomycetes</taxon>
        <taxon>Tremellales</taxon>
        <taxon>Cryptococcaceae</taxon>
        <taxon>Kwoniella</taxon>
    </lineage>
</organism>
<feature type="compositionally biased region" description="Basic residues" evidence="5">
    <location>
        <begin position="897"/>
        <end position="911"/>
    </location>
</feature>
<keyword evidence="8" id="KW-1185">Reference proteome</keyword>
<feature type="region of interest" description="Disordered" evidence="5">
    <location>
        <begin position="720"/>
        <end position="755"/>
    </location>
</feature>
<sequence>MVNADATVTKRLHIGGLTPAITTTHIKDRFASFGKVSEVEEMQPDALGQPRPFTFLTIETTPAQLKKCLNTLSGSFWRGTQLRLAEAKPRYTTLYPTPEPSRGEKAKLLEKKRKRVLSSRAEGVGKTAQDMRIVTPKIAAQKKFWVEAEGRIVRPIAVRPSHPIGVVIERTKSERKPRAPPSRSRRRVINPVQWGSSYLTAEQLPSDIVQQEEEGFWEYEEIEEDGDGVEDQEEPAEDGKVVLGIWRKTVKDEVVEEQVVRGKRRRVEQDSDYDYNFGSDAEEEDDEISLAQGGGASSPLFGTRHQALPKQEDEQSQGSASPLFPTRALGAPSPSSAAFPGSTPGLEGSTKSESEGDDEGDDEIEVVLNTKGRSASPLFPPRPEERTTINQPSSPLFPARSAPDLDFRQSPSPSSEEEDAPADRPASSPLFPSRALPSPAQPPQATSSKRPETTAQTARPKAPALPTQIVETARAEKSAALGVLGALLGDLSAPREKKGKMEWAGFAESEDEDGDEVEIARGRGKSAASEAHSTTNHDERDDILSINVDEPAPVIPVQDEGQVDASSSGEVSSSNSASGSSSSGSGSSSASSGEGDGGDGMDVDPPAGGSGSGSGSSSSGSGDGSDESDDDSEDDSGDSHDESDDESESDSEEEDEATTEKQLAAGSTAPPKPVGLKEMFAPGAASSSTATFGFGAGGRGGAGGFSLLADLEPDLELDEDMDIPLPSFAPTSGSGAAAGAGATAEEELQPLPLMSGTSGKGKVKLDANPDIPLFFALPTTQAQASASQSRKGEARNPYNELYTGVPVPAAAVDPQMDDQNGYGQYGRNGYGGGHDHRSQPYGHAQGRDQYGDDAMEQEGAVETMMKPLPAFVRQEGETDESMKKRWEAERVELTQGWKKKHREAKKQRRRKGGEDIE</sequence>
<dbReference type="AlphaFoldDB" id="A0A1B9GZ82"/>
<dbReference type="InterPro" id="IPR034138">
    <property type="entry name" value="NOP8_RRM"/>
</dbReference>
<feature type="compositionally biased region" description="Low complexity" evidence="5">
    <location>
        <begin position="328"/>
        <end position="351"/>
    </location>
</feature>
<dbReference type="GO" id="GO:0003729">
    <property type="term" value="F:mRNA binding"/>
    <property type="evidence" value="ECO:0007669"/>
    <property type="project" value="TreeGrafter"/>
</dbReference>
<dbReference type="Pfam" id="PF00076">
    <property type="entry name" value="RRM_1"/>
    <property type="match status" value="1"/>
</dbReference>
<gene>
    <name evidence="7" type="ORF">I316_02190</name>
</gene>
<keyword evidence="3" id="KW-0539">Nucleus</keyword>
<reference evidence="8" key="2">
    <citation type="submission" date="2013-12" db="EMBL/GenBank/DDBJ databases">
        <title>Evolution of pathogenesis and genome organization in the Tremellales.</title>
        <authorList>
            <person name="Cuomo C."/>
            <person name="Litvintseva A."/>
            <person name="Heitman J."/>
            <person name="Chen Y."/>
            <person name="Sun S."/>
            <person name="Springer D."/>
            <person name="Dromer F."/>
            <person name="Young S."/>
            <person name="Zeng Q."/>
            <person name="Chapman S."/>
            <person name="Gujja S."/>
            <person name="Saif S."/>
            <person name="Birren B."/>
        </authorList>
    </citation>
    <scope>NUCLEOTIDE SEQUENCE [LARGE SCALE GENOMIC DNA]</scope>
    <source>
        <strain evidence="8">BCC8398</strain>
    </source>
</reference>
<feature type="compositionally biased region" description="Acidic residues" evidence="5">
    <location>
        <begin position="508"/>
        <end position="517"/>
    </location>
</feature>
<dbReference type="PANTHER" id="PTHR48031">
    <property type="entry name" value="SRA STEM-LOOP-INTERACTING RNA-BINDING PROTEIN, MITOCHONDRIAL"/>
    <property type="match status" value="1"/>
</dbReference>
<evidence type="ECO:0000256" key="5">
    <source>
        <dbReference type="SAM" id="MobiDB-lite"/>
    </source>
</evidence>
<feature type="region of interest" description="Disordered" evidence="5">
    <location>
        <begin position="781"/>
        <end position="800"/>
    </location>
</feature>
<evidence type="ECO:0000313" key="7">
    <source>
        <dbReference type="EMBL" id="OCF36315.1"/>
    </source>
</evidence>
<keyword evidence="2 4" id="KW-0694">RNA-binding</keyword>
<dbReference type="OrthoDB" id="21643at2759"/>
<feature type="compositionally biased region" description="Low complexity" evidence="5">
    <location>
        <begin position="723"/>
        <end position="743"/>
    </location>
</feature>
<feature type="region of interest" description="Disordered" evidence="5">
    <location>
        <begin position="809"/>
        <end position="851"/>
    </location>
</feature>
<dbReference type="SMART" id="SM00360">
    <property type="entry name" value="RRM"/>
    <property type="match status" value="1"/>
</dbReference>
<dbReference type="PANTHER" id="PTHR48031:SF2">
    <property type="entry name" value="RNA-BINDING PROTEIN 4"/>
    <property type="match status" value="1"/>
</dbReference>
<proteinExistence type="predicted"/>
<dbReference type="STRING" id="1296120.A0A1B9GZ82"/>
<evidence type="ECO:0000256" key="2">
    <source>
        <dbReference type="ARBA" id="ARBA00022884"/>
    </source>
</evidence>
<dbReference type="InterPro" id="IPR035979">
    <property type="entry name" value="RBD_domain_sf"/>
</dbReference>
<evidence type="ECO:0000256" key="1">
    <source>
        <dbReference type="ARBA" id="ARBA00004604"/>
    </source>
</evidence>
<evidence type="ECO:0000313" key="8">
    <source>
        <dbReference type="Proteomes" id="UP000092666"/>
    </source>
</evidence>
<feature type="compositionally biased region" description="Acidic residues" evidence="5">
    <location>
        <begin position="355"/>
        <end position="365"/>
    </location>
</feature>
<feature type="compositionally biased region" description="Gly residues" evidence="5">
    <location>
        <begin position="823"/>
        <end position="832"/>
    </location>
</feature>
<protein>
    <recommendedName>
        <fullName evidence="6">RRM domain-containing protein</fullName>
    </recommendedName>
</protein>
<feature type="region of interest" description="Disordered" evidence="5">
    <location>
        <begin position="263"/>
        <end position="471"/>
    </location>
</feature>
<feature type="domain" description="RRM" evidence="6">
    <location>
        <begin position="10"/>
        <end position="89"/>
    </location>
</feature>
<evidence type="ECO:0000256" key="4">
    <source>
        <dbReference type="PROSITE-ProRule" id="PRU00176"/>
    </source>
</evidence>
<feature type="compositionally biased region" description="Low complexity" evidence="5">
    <location>
        <begin position="566"/>
        <end position="593"/>
    </location>
</feature>
<accession>A0A1B9GZ82</accession>
<feature type="region of interest" description="Disordered" evidence="5">
    <location>
        <begin position="894"/>
        <end position="917"/>
    </location>
</feature>
<evidence type="ECO:0000256" key="3">
    <source>
        <dbReference type="ARBA" id="ARBA00023242"/>
    </source>
</evidence>
<dbReference type="CDD" id="cd12226">
    <property type="entry name" value="RRM_NOL8"/>
    <property type="match status" value="1"/>
</dbReference>
<feature type="region of interest" description="Disordered" evidence="5">
    <location>
        <begin position="501"/>
        <end position="680"/>
    </location>
</feature>
<dbReference type="PROSITE" id="PS50102">
    <property type="entry name" value="RRM"/>
    <property type="match status" value="1"/>
</dbReference>
<feature type="compositionally biased region" description="Low complexity" evidence="5">
    <location>
        <begin position="432"/>
        <end position="448"/>
    </location>
</feature>